<evidence type="ECO:0000256" key="1">
    <source>
        <dbReference type="ARBA" id="ARBA00004123"/>
    </source>
</evidence>
<dbReference type="FunFam" id="3.30.160.60:FF:000100">
    <property type="entry name" value="Zinc finger 45-like"/>
    <property type="match status" value="1"/>
</dbReference>
<keyword evidence="9" id="KW-0804">Transcription</keyword>
<dbReference type="SUPFAM" id="SSF57667">
    <property type="entry name" value="beta-beta-alpha zinc fingers"/>
    <property type="match status" value="2"/>
</dbReference>
<comment type="subcellular location">
    <subcellularLocation>
        <location evidence="1">Nucleus</location>
    </subcellularLocation>
</comment>
<dbReference type="GO" id="GO:0000981">
    <property type="term" value="F:DNA-binding transcription factor activity, RNA polymerase II-specific"/>
    <property type="evidence" value="ECO:0007669"/>
    <property type="project" value="TreeGrafter"/>
</dbReference>
<keyword evidence="15" id="KW-1185">Reference proteome</keyword>
<keyword evidence="4" id="KW-0677">Repeat</keyword>
<evidence type="ECO:0000256" key="6">
    <source>
        <dbReference type="ARBA" id="ARBA00022833"/>
    </source>
</evidence>
<dbReference type="GO" id="GO:0000978">
    <property type="term" value="F:RNA polymerase II cis-regulatory region sequence-specific DNA binding"/>
    <property type="evidence" value="ECO:0007669"/>
    <property type="project" value="TreeGrafter"/>
</dbReference>
<keyword evidence="7" id="KW-0805">Transcription regulation</keyword>
<proteinExistence type="inferred from homology"/>
<organism evidence="14 15">
    <name type="scientific">Homarus americanus</name>
    <name type="common">American lobster</name>
    <dbReference type="NCBI Taxonomy" id="6706"/>
    <lineage>
        <taxon>Eukaryota</taxon>
        <taxon>Metazoa</taxon>
        <taxon>Ecdysozoa</taxon>
        <taxon>Arthropoda</taxon>
        <taxon>Crustacea</taxon>
        <taxon>Multicrustacea</taxon>
        <taxon>Malacostraca</taxon>
        <taxon>Eumalacostraca</taxon>
        <taxon>Eucarida</taxon>
        <taxon>Decapoda</taxon>
        <taxon>Pleocyemata</taxon>
        <taxon>Astacidea</taxon>
        <taxon>Nephropoidea</taxon>
        <taxon>Nephropidae</taxon>
        <taxon>Homarus</taxon>
    </lineage>
</organism>
<dbReference type="PROSITE" id="PS00028">
    <property type="entry name" value="ZINC_FINGER_C2H2_1"/>
    <property type="match status" value="2"/>
</dbReference>
<dbReference type="EMBL" id="JAHLQT010027705">
    <property type="protein sequence ID" value="KAG7162474.1"/>
    <property type="molecule type" value="Genomic_DNA"/>
</dbReference>
<evidence type="ECO:0000256" key="5">
    <source>
        <dbReference type="ARBA" id="ARBA00022771"/>
    </source>
</evidence>
<feature type="domain" description="C2H2-type" evidence="13">
    <location>
        <begin position="67"/>
        <end position="95"/>
    </location>
</feature>
<dbReference type="Proteomes" id="UP000747542">
    <property type="component" value="Unassembled WGS sequence"/>
</dbReference>
<dbReference type="PROSITE" id="PS50157">
    <property type="entry name" value="ZINC_FINGER_C2H2_2"/>
    <property type="match status" value="3"/>
</dbReference>
<feature type="domain" description="C2H2-type" evidence="13">
    <location>
        <begin position="96"/>
        <end position="118"/>
    </location>
</feature>
<reference evidence="14" key="1">
    <citation type="journal article" date="2021" name="Sci. Adv.">
        <title>The American lobster genome reveals insights on longevity, neural, and immune adaptations.</title>
        <authorList>
            <person name="Polinski J.M."/>
            <person name="Zimin A.V."/>
            <person name="Clark K.F."/>
            <person name="Kohn A.B."/>
            <person name="Sadowski N."/>
            <person name="Timp W."/>
            <person name="Ptitsyn A."/>
            <person name="Khanna P."/>
            <person name="Romanova D.Y."/>
            <person name="Williams P."/>
            <person name="Greenwood S.J."/>
            <person name="Moroz L.L."/>
            <person name="Walt D.R."/>
            <person name="Bodnar A.G."/>
        </authorList>
    </citation>
    <scope>NUCLEOTIDE SEQUENCE</scope>
    <source>
        <strain evidence="14">GMGI-L3</strain>
    </source>
</reference>
<dbReference type="PANTHER" id="PTHR24388">
    <property type="entry name" value="ZINC FINGER PROTEIN"/>
    <property type="match status" value="1"/>
</dbReference>
<keyword evidence="5 12" id="KW-0863">Zinc-finger</keyword>
<sequence length="148" mass="17029">MVMEPGEVPEDILGNENNVVASCSGTTVVSGKSKYTTLHQCQHCVYSTYRKYDLNKHIRTHTGEKPFSCSYCTTSFAQNSALKAHLRLVHRVEKPHTCQHCKQTFSRKNLFQNHLRMHEEFSCPYCCYTSDKQNELTEHLNIHTSTCI</sequence>
<name>A0A8J5JZU9_HOMAM</name>
<feature type="domain" description="C2H2-type" evidence="13">
    <location>
        <begin position="39"/>
        <end position="66"/>
    </location>
</feature>
<dbReference type="InterPro" id="IPR013087">
    <property type="entry name" value="Znf_C2H2_type"/>
</dbReference>
<evidence type="ECO:0000256" key="7">
    <source>
        <dbReference type="ARBA" id="ARBA00023015"/>
    </source>
</evidence>
<keyword evidence="6" id="KW-0862">Zinc</keyword>
<comment type="similarity">
    <text evidence="2">Belongs to the krueppel C2H2-type zinc-finger protein family.</text>
</comment>
<protein>
    <submittedName>
        <fullName evidence="14">Zinc finger protein 358-like 2</fullName>
    </submittedName>
</protein>
<evidence type="ECO:0000256" key="10">
    <source>
        <dbReference type="ARBA" id="ARBA00023242"/>
    </source>
</evidence>
<dbReference type="Gene3D" id="3.30.160.60">
    <property type="entry name" value="Classic Zinc Finger"/>
    <property type="match status" value="3"/>
</dbReference>
<evidence type="ECO:0000256" key="2">
    <source>
        <dbReference type="ARBA" id="ARBA00006991"/>
    </source>
</evidence>
<keyword evidence="8" id="KW-0238">DNA-binding</keyword>
<dbReference type="SMART" id="SM00355">
    <property type="entry name" value="ZnF_C2H2"/>
    <property type="match status" value="4"/>
</dbReference>
<dbReference type="PANTHER" id="PTHR24388:SF54">
    <property type="entry name" value="PROTEIN ESCARGOT"/>
    <property type="match status" value="1"/>
</dbReference>
<evidence type="ECO:0000313" key="14">
    <source>
        <dbReference type="EMBL" id="KAG7162474.1"/>
    </source>
</evidence>
<comment type="caution">
    <text evidence="14">The sequence shown here is derived from an EMBL/GenBank/DDBJ whole genome shotgun (WGS) entry which is preliminary data.</text>
</comment>
<dbReference type="GO" id="GO:0005634">
    <property type="term" value="C:nucleus"/>
    <property type="evidence" value="ECO:0007669"/>
    <property type="project" value="UniProtKB-SubCell"/>
</dbReference>
<comment type="similarity">
    <text evidence="11">Belongs to the snail C2H2-type zinc-finger protein family.</text>
</comment>
<evidence type="ECO:0000256" key="8">
    <source>
        <dbReference type="ARBA" id="ARBA00023125"/>
    </source>
</evidence>
<keyword evidence="10" id="KW-0539">Nucleus</keyword>
<dbReference type="AlphaFoldDB" id="A0A8J5JZU9"/>
<dbReference type="Pfam" id="PF00096">
    <property type="entry name" value="zf-C2H2"/>
    <property type="match status" value="3"/>
</dbReference>
<dbReference type="InterPro" id="IPR050527">
    <property type="entry name" value="Snail/Krueppel_Znf"/>
</dbReference>
<keyword evidence="3" id="KW-0479">Metal-binding</keyword>
<dbReference type="InterPro" id="IPR036236">
    <property type="entry name" value="Znf_C2H2_sf"/>
</dbReference>
<dbReference type="GO" id="GO:0008270">
    <property type="term" value="F:zinc ion binding"/>
    <property type="evidence" value="ECO:0007669"/>
    <property type="project" value="UniProtKB-KW"/>
</dbReference>
<evidence type="ECO:0000256" key="9">
    <source>
        <dbReference type="ARBA" id="ARBA00023163"/>
    </source>
</evidence>
<dbReference type="FunFam" id="3.30.160.60:FF:001480">
    <property type="entry name" value="Si:cabz01071911.3"/>
    <property type="match status" value="1"/>
</dbReference>
<evidence type="ECO:0000313" key="15">
    <source>
        <dbReference type="Proteomes" id="UP000747542"/>
    </source>
</evidence>
<evidence type="ECO:0000259" key="13">
    <source>
        <dbReference type="PROSITE" id="PS50157"/>
    </source>
</evidence>
<evidence type="ECO:0000256" key="11">
    <source>
        <dbReference type="ARBA" id="ARBA00037948"/>
    </source>
</evidence>
<evidence type="ECO:0000256" key="3">
    <source>
        <dbReference type="ARBA" id="ARBA00022723"/>
    </source>
</evidence>
<evidence type="ECO:0000256" key="4">
    <source>
        <dbReference type="ARBA" id="ARBA00022737"/>
    </source>
</evidence>
<evidence type="ECO:0000256" key="12">
    <source>
        <dbReference type="PROSITE-ProRule" id="PRU00042"/>
    </source>
</evidence>
<accession>A0A8J5JZU9</accession>
<gene>
    <name evidence="14" type="primary">Znf358-L2</name>
    <name evidence="14" type="ORF">Hamer_G008023</name>
</gene>